<dbReference type="STRING" id="34720.A0A151K0N5"/>
<proteinExistence type="predicted"/>
<reference evidence="1 2" key="1">
    <citation type="submission" date="2016-03" db="EMBL/GenBank/DDBJ databases">
        <title>Trachymyrmex septentrionalis WGS genome.</title>
        <authorList>
            <person name="Nygaard S."/>
            <person name="Hu H."/>
            <person name="Boomsma J."/>
            <person name="Zhang G."/>
        </authorList>
    </citation>
    <scope>NUCLEOTIDE SEQUENCE [LARGE SCALE GENOMIC DNA]</scope>
    <source>
        <strain evidence="1">Tsep2-gDNA-1</strain>
        <tissue evidence="1">Whole body</tissue>
    </source>
</reference>
<organism evidence="1 2">
    <name type="scientific">Trachymyrmex septentrionalis</name>
    <dbReference type="NCBI Taxonomy" id="34720"/>
    <lineage>
        <taxon>Eukaryota</taxon>
        <taxon>Metazoa</taxon>
        <taxon>Ecdysozoa</taxon>
        <taxon>Arthropoda</taxon>
        <taxon>Hexapoda</taxon>
        <taxon>Insecta</taxon>
        <taxon>Pterygota</taxon>
        <taxon>Neoptera</taxon>
        <taxon>Endopterygota</taxon>
        <taxon>Hymenoptera</taxon>
        <taxon>Apocrita</taxon>
        <taxon>Aculeata</taxon>
        <taxon>Formicoidea</taxon>
        <taxon>Formicidae</taxon>
        <taxon>Myrmicinae</taxon>
        <taxon>Trachymyrmex</taxon>
    </lineage>
</organism>
<protein>
    <submittedName>
        <fullName evidence="1">Serine/threonine-protein kinase SIK3</fullName>
    </submittedName>
</protein>
<keyword evidence="1" id="KW-0808">Transferase</keyword>
<dbReference type="EMBL" id="KQ981288">
    <property type="protein sequence ID" value="KYN43145.1"/>
    <property type="molecule type" value="Genomic_DNA"/>
</dbReference>
<sequence length="74" mass="8197">MQYILFQSLGVVLYVLVCGALPFDGPTMQLLRSVVVSGKFRIPFFMSAGKQANLVSNTLYLLLISNFQGEVTHN</sequence>
<evidence type="ECO:0000313" key="1">
    <source>
        <dbReference type="EMBL" id="KYN43145.1"/>
    </source>
</evidence>
<dbReference type="Proteomes" id="UP000078541">
    <property type="component" value="Unassembled WGS sequence"/>
</dbReference>
<dbReference type="AlphaFoldDB" id="A0A151K0N5"/>
<name>A0A151K0N5_9HYME</name>
<keyword evidence="1" id="KW-0418">Kinase</keyword>
<gene>
    <name evidence="1" type="ORF">ALC56_02424</name>
</gene>
<evidence type="ECO:0000313" key="2">
    <source>
        <dbReference type="Proteomes" id="UP000078541"/>
    </source>
</evidence>
<accession>A0A151K0N5</accession>
<dbReference type="SUPFAM" id="SSF56112">
    <property type="entry name" value="Protein kinase-like (PK-like)"/>
    <property type="match status" value="1"/>
</dbReference>
<dbReference type="GO" id="GO:0016301">
    <property type="term" value="F:kinase activity"/>
    <property type="evidence" value="ECO:0007669"/>
    <property type="project" value="UniProtKB-KW"/>
</dbReference>
<dbReference type="Gene3D" id="1.10.510.10">
    <property type="entry name" value="Transferase(Phosphotransferase) domain 1"/>
    <property type="match status" value="1"/>
</dbReference>
<dbReference type="InterPro" id="IPR011009">
    <property type="entry name" value="Kinase-like_dom_sf"/>
</dbReference>
<keyword evidence="2" id="KW-1185">Reference proteome</keyword>